<dbReference type="EMBL" id="NCVQ01000008">
    <property type="protein sequence ID" value="PWZ13486.1"/>
    <property type="molecule type" value="Genomic_DNA"/>
</dbReference>
<evidence type="ECO:0000313" key="3">
    <source>
        <dbReference type="Proteomes" id="UP000251960"/>
    </source>
</evidence>
<feature type="compositionally biased region" description="Basic and acidic residues" evidence="1">
    <location>
        <begin position="18"/>
        <end position="27"/>
    </location>
</feature>
<dbReference type="Proteomes" id="UP000251960">
    <property type="component" value="Chromosome 7"/>
</dbReference>
<accession>A0A3L6DXQ8</accession>
<evidence type="ECO:0000313" key="2">
    <source>
        <dbReference type="EMBL" id="PWZ13486.1"/>
    </source>
</evidence>
<name>A0A3L6DXQ8_MAIZE</name>
<gene>
    <name evidence="2" type="ORF">Zm00014a_011292</name>
</gene>
<reference evidence="2 3" key="1">
    <citation type="journal article" date="2018" name="Nat. Genet.">
        <title>Extensive intraspecific gene order and gene structural variations between Mo17 and other maize genomes.</title>
        <authorList>
            <person name="Sun S."/>
            <person name="Zhou Y."/>
            <person name="Chen J."/>
            <person name="Shi J."/>
            <person name="Zhao H."/>
            <person name="Zhao H."/>
            <person name="Song W."/>
            <person name="Zhang M."/>
            <person name="Cui Y."/>
            <person name="Dong X."/>
            <person name="Liu H."/>
            <person name="Ma X."/>
            <person name="Jiao Y."/>
            <person name="Wang B."/>
            <person name="Wei X."/>
            <person name="Stein J.C."/>
            <person name="Glaubitz J.C."/>
            <person name="Lu F."/>
            <person name="Yu G."/>
            <person name="Liang C."/>
            <person name="Fengler K."/>
            <person name="Li B."/>
            <person name="Rafalski A."/>
            <person name="Schnable P.S."/>
            <person name="Ware D.H."/>
            <person name="Buckler E.S."/>
            <person name="Lai J."/>
        </authorList>
    </citation>
    <scope>NUCLEOTIDE SEQUENCE [LARGE SCALE GENOMIC DNA]</scope>
    <source>
        <strain evidence="3">cv. Missouri 17</strain>
        <tissue evidence="2">Seedling</tissue>
    </source>
</reference>
<dbReference type="AlphaFoldDB" id="A0A3L6DXQ8"/>
<sequence length="38" mass="4375">MPILKLYSINNTVYNSTLDDHMGEPYSRHSPLTISTHK</sequence>
<proteinExistence type="predicted"/>
<comment type="caution">
    <text evidence="2">The sequence shown here is derived from an EMBL/GenBank/DDBJ whole genome shotgun (WGS) entry which is preliminary data.</text>
</comment>
<protein>
    <submittedName>
        <fullName evidence="2">Uncharacterized protein</fullName>
    </submittedName>
</protein>
<evidence type="ECO:0000256" key="1">
    <source>
        <dbReference type="SAM" id="MobiDB-lite"/>
    </source>
</evidence>
<organism evidence="2 3">
    <name type="scientific">Zea mays</name>
    <name type="common">Maize</name>
    <dbReference type="NCBI Taxonomy" id="4577"/>
    <lineage>
        <taxon>Eukaryota</taxon>
        <taxon>Viridiplantae</taxon>
        <taxon>Streptophyta</taxon>
        <taxon>Embryophyta</taxon>
        <taxon>Tracheophyta</taxon>
        <taxon>Spermatophyta</taxon>
        <taxon>Magnoliopsida</taxon>
        <taxon>Liliopsida</taxon>
        <taxon>Poales</taxon>
        <taxon>Poaceae</taxon>
        <taxon>PACMAD clade</taxon>
        <taxon>Panicoideae</taxon>
        <taxon>Andropogonodae</taxon>
        <taxon>Andropogoneae</taxon>
        <taxon>Tripsacinae</taxon>
        <taxon>Zea</taxon>
    </lineage>
</organism>
<feature type="region of interest" description="Disordered" evidence="1">
    <location>
        <begin position="18"/>
        <end position="38"/>
    </location>
</feature>